<dbReference type="PANTHER" id="PTHR43022">
    <property type="entry name" value="PROTEIN SMF"/>
    <property type="match status" value="1"/>
</dbReference>
<evidence type="ECO:0000259" key="2">
    <source>
        <dbReference type="Pfam" id="PF02481"/>
    </source>
</evidence>
<dbReference type="NCBIfam" id="TIGR00732">
    <property type="entry name" value="dprA"/>
    <property type="match status" value="1"/>
</dbReference>
<dbReference type="Gene3D" id="3.40.50.450">
    <property type="match status" value="1"/>
</dbReference>
<dbReference type="SUPFAM" id="SSF102405">
    <property type="entry name" value="MCP/YpsA-like"/>
    <property type="match status" value="1"/>
</dbReference>
<dbReference type="InterPro" id="IPR041614">
    <property type="entry name" value="DprA_WH"/>
</dbReference>
<dbReference type="RefSeq" id="WP_191594018.1">
    <property type="nucleotide sequence ID" value="NZ_JACYFC010000002.1"/>
</dbReference>
<proteinExistence type="inferred from homology"/>
<evidence type="ECO:0000313" key="4">
    <source>
        <dbReference type="EMBL" id="MBD5770631.1"/>
    </source>
</evidence>
<dbReference type="InterPro" id="IPR057666">
    <property type="entry name" value="DrpA_SLOG"/>
</dbReference>
<feature type="domain" description="DprA winged helix" evidence="3">
    <location>
        <begin position="371"/>
        <end position="422"/>
    </location>
</feature>
<dbReference type="Proteomes" id="UP000604161">
    <property type="component" value="Unassembled WGS sequence"/>
</dbReference>
<dbReference type="InterPro" id="IPR003488">
    <property type="entry name" value="DprA"/>
</dbReference>
<comment type="similarity">
    <text evidence="1">Belongs to the DprA/Smf family.</text>
</comment>
<dbReference type="InterPro" id="IPR036388">
    <property type="entry name" value="WH-like_DNA-bd_sf"/>
</dbReference>
<dbReference type="EMBL" id="JACYFC010000002">
    <property type="protein sequence ID" value="MBD5770631.1"/>
    <property type="molecule type" value="Genomic_DNA"/>
</dbReference>
<accession>A0ABR8NX67</accession>
<gene>
    <name evidence="4" type="primary">dprA</name>
    <name evidence="4" type="ORF">IF202_06175</name>
</gene>
<feature type="domain" description="Smf/DprA SLOG" evidence="2">
    <location>
        <begin position="133"/>
        <end position="343"/>
    </location>
</feature>
<comment type="caution">
    <text evidence="4">The sequence shown here is derived from an EMBL/GenBank/DDBJ whole genome shotgun (WGS) entry which is preliminary data.</text>
</comment>
<dbReference type="Gene3D" id="1.10.10.10">
    <property type="entry name" value="Winged helix-like DNA-binding domain superfamily/Winged helix DNA-binding domain"/>
    <property type="match status" value="1"/>
</dbReference>
<keyword evidence="5" id="KW-1185">Reference proteome</keyword>
<dbReference type="PANTHER" id="PTHR43022:SF1">
    <property type="entry name" value="PROTEIN SMF"/>
    <property type="match status" value="1"/>
</dbReference>
<dbReference type="Pfam" id="PF17782">
    <property type="entry name" value="WHD_DprA"/>
    <property type="match status" value="1"/>
</dbReference>
<dbReference type="Pfam" id="PF02481">
    <property type="entry name" value="DNA_processg_A"/>
    <property type="match status" value="1"/>
</dbReference>
<reference evidence="4 5" key="1">
    <citation type="submission" date="2020-09" db="EMBL/GenBank/DDBJ databases">
        <title>Marinomonas sp. nov., isolated from the cysticercosis algae of Qingdao, China.</title>
        <authorList>
            <person name="Sun X."/>
        </authorList>
    </citation>
    <scope>NUCLEOTIDE SEQUENCE [LARGE SCALE GENOMIC DNA]</scope>
    <source>
        <strain evidence="4 5">SM2066</strain>
    </source>
</reference>
<evidence type="ECO:0000313" key="5">
    <source>
        <dbReference type="Proteomes" id="UP000604161"/>
    </source>
</evidence>
<organism evidence="4 5">
    <name type="scientific">Marinomonas colpomeniae</name>
    <dbReference type="NCBI Taxonomy" id="2774408"/>
    <lineage>
        <taxon>Bacteria</taxon>
        <taxon>Pseudomonadati</taxon>
        <taxon>Pseudomonadota</taxon>
        <taxon>Gammaproteobacteria</taxon>
        <taxon>Oceanospirillales</taxon>
        <taxon>Oceanospirillaceae</taxon>
        <taxon>Marinomonas</taxon>
    </lineage>
</organism>
<sequence>MNTSRSAGLTETDWLCLSFLSGIGPSRLSRLYTYLDNLQTPECEINHQETESLKDTDSQNWLSLTPPILDISRSLFESDSSDILNYNVLKALKWPDITAREAMDYLSNTTLTDEQKIKRDKTLLWLEDANHHLILRESKLYPKALKEIHVAPAFLYVEGEQKALMLPKIGIVGARKCTHYGRDATFQFAEQLSSRGVCVVSGGALGVDTAAHQGALHKKTTPTIAVMGTGLQHRYPNQNSRLFEDILEQGGALISECPLTTSPKPHLFPPRNRIISGLSMGVLVAEASLKSGSLITASYAVQQNREVFAFPGRLSDLQSEGCHQLLRQGATLVRNVDEILEECSAALDASKVFSEGTSSEMVKGKSISALPDTLSNEAKSVAVLLEKEVTPLDFDSLIRHTEMNAGAMMQVLMELELSECVMNREGLYYRS</sequence>
<name>A0ABR8NX67_9GAMM</name>
<protein>
    <submittedName>
        <fullName evidence="4">DNA-protecting protein DprA</fullName>
    </submittedName>
</protein>
<evidence type="ECO:0000256" key="1">
    <source>
        <dbReference type="ARBA" id="ARBA00006525"/>
    </source>
</evidence>
<evidence type="ECO:0000259" key="3">
    <source>
        <dbReference type="Pfam" id="PF17782"/>
    </source>
</evidence>